<gene>
    <name evidence="8" type="ORF">ACFL27_28835</name>
</gene>
<dbReference type="InterPro" id="IPR007197">
    <property type="entry name" value="rSAM"/>
</dbReference>
<proteinExistence type="predicted"/>
<dbReference type="Pfam" id="PF04055">
    <property type="entry name" value="Radical_SAM"/>
    <property type="match status" value="1"/>
</dbReference>
<dbReference type="SMART" id="SM00729">
    <property type="entry name" value="Elp3"/>
    <property type="match status" value="1"/>
</dbReference>
<dbReference type="SUPFAM" id="SSF102114">
    <property type="entry name" value="Radical SAM enzymes"/>
    <property type="match status" value="1"/>
</dbReference>
<evidence type="ECO:0000256" key="1">
    <source>
        <dbReference type="ARBA" id="ARBA00001966"/>
    </source>
</evidence>
<evidence type="ECO:0000256" key="2">
    <source>
        <dbReference type="ARBA" id="ARBA00022691"/>
    </source>
</evidence>
<comment type="cofactor">
    <cofactor evidence="1">
        <name>[4Fe-4S] cluster</name>
        <dbReference type="ChEBI" id="CHEBI:49883"/>
    </cofactor>
</comment>
<dbReference type="EMBL" id="JBHPBY010000768">
    <property type="protein sequence ID" value="MFC1854209.1"/>
    <property type="molecule type" value="Genomic_DNA"/>
</dbReference>
<sequence length="465" mass="52410">MNIALVNTNRMKPAIAPIGLDYLAEVLNSAGHQVAVLDLCWSQDSERDISNFFSQTSYPLVGISLRNTDDCAFTTRQSFVHDYAQIVNTIRRYSDAYLVCGGVGFSIMPELILSLSGSDFGVWGEGEYAFLALAEQLSHHNWAAIPNLIWRNNGQWFHNASESMPLEKLPTMTRRWFDNRRYFREGGQIGFETKRGCPFSCVYCADPIAKGKEVRLRPPKAVAVELQHLLDQGIDCYHTCDSEFNIPPAHASAVCQEIIARHLADKIKWYAYCSPTSFSYELAQQMARAGCVGINFGVDNGDEKMLRRLKRDFTAREIETSARHCKNAGIRVMFDLLLGSPGETKESITTTIELMKKTDPHRVGVTFGVRLYPGTELTETLRKKQDCNGVTAGPELSEPIFFFEPGIAPDIYQTLSTLIRDDERFLFFNPENPNKNYNYSAHEGLVQAIKQGHRGAYWDILSKLS</sequence>
<dbReference type="InterPro" id="IPR034466">
    <property type="entry name" value="Methyltransferase_Class_B"/>
</dbReference>
<keyword evidence="3" id="KW-0479">Metal-binding</keyword>
<dbReference type="InterPro" id="IPR006158">
    <property type="entry name" value="Cobalamin-bd"/>
</dbReference>
<accession>A0ABV6Z6Z2</accession>
<dbReference type="Pfam" id="PF02310">
    <property type="entry name" value="B12-binding"/>
    <property type="match status" value="1"/>
</dbReference>
<organism evidence="8 9">
    <name type="scientific">candidate division CSSED10-310 bacterium</name>
    <dbReference type="NCBI Taxonomy" id="2855610"/>
    <lineage>
        <taxon>Bacteria</taxon>
        <taxon>Bacteria division CSSED10-310</taxon>
    </lineage>
</organism>
<dbReference type="SFLD" id="SFLDG01082">
    <property type="entry name" value="B12-binding_domain_containing"/>
    <property type="match status" value="1"/>
</dbReference>
<dbReference type="InterPro" id="IPR023404">
    <property type="entry name" value="rSAM_horseshoe"/>
</dbReference>
<keyword evidence="5" id="KW-0411">Iron-sulfur</keyword>
<dbReference type="PANTHER" id="PTHR43409">
    <property type="entry name" value="ANAEROBIC MAGNESIUM-PROTOPORPHYRIN IX MONOMETHYL ESTER CYCLASE-RELATED"/>
    <property type="match status" value="1"/>
</dbReference>
<evidence type="ECO:0000259" key="7">
    <source>
        <dbReference type="PROSITE" id="PS51918"/>
    </source>
</evidence>
<comment type="caution">
    <text evidence="8">The sequence shown here is derived from an EMBL/GenBank/DDBJ whole genome shotgun (WGS) entry which is preliminary data.</text>
</comment>
<dbReference type="PANTHER" id="PTHR43409:SF16">
    <property type="entry name" value="SLR0320 PROTEIN"/>
    <property type="match status" value="1"/>
</dbReference>
<dbReference type="Gene3D" id="3.40.50.280">
    <property type="entry name" value="Cobalamin-binding domain"/>
    <property type="match status" value="1"/>
</dbReference>
<dbReference type="InterPro" id="IPR051198">
    <property type="entry name" value="BchE-like"/>
</dbReference>
<feature type="domain" description="Radical SAM core" evidence="7">
    <location>
        <begin position="183"/>
        <end position="404"/>
    </location>
</feature>
<dbReference type="SFLD" id="SFLDG01123">
    <property type="entry name" value="methyltransferase_(Class_B)"/>
    <property type="match status" value="1"/>
</dbReference>
<evidence type="ECO:0000256" key="3">
    <source>
        <dbReference type="ARBA" id="ARBA00022723"/>
    </source>
</evidence>
<dbReference type="SFLD" id="SFLDS00029">
    <property type="entry name" value="Radical_SAM"/>
    <property type="match status" value="1"/>
</dbReference>
<evidence type="ECO:0000256" key="4">
    <source>
        <dbReference type="ARBA" id="ARBA00023004"/>
    </source>
</evidence>
<dbReference type="Proteomes" id="UP001594351">
    <property type="component" value="Unassembled WGS sequence"/>
</dbReference>
<dbReference type="CDD" id="cd01335">
    <property type="entry name" value="Radical_SAM"/>
    <property type="match status" value="1"/>
</dbReference>
<dbReference type="InterPro" id="IPR058240">
    <property type="entry name" value="rSAM_sf"/>
</dbReference>
<dbReference type="InterPro" id="IPR006638">
    <property type="entry name" value="Elp3/MiaA/NifB-like_rSAM"/>
</dbReference>
<keyword evidence="2" id="KW-0949">S-adenosyl-L-methionine</keyword>
<protein>
    <submittedName>
        <fullName evidence="8">B12-binding domain-containing radical SAM protein</fullName>
    </submittedName>
</protein>
<dbReference type="PROSITE" id="PS51918">
    <property type="entry name" value="RADICAL_SAM"/>
    <property type="match status" value="1"/>
</dbReference>
<evidence type="ECO:0000256" key="5">
    <source>
        <dbReference type="ARBA" id="ARBA00023014"/>
    </source>
</evidence>
<keyword evidence="9" id="KW-1185">Reference proteome</keyword>
<evidence type="ECO:0000259" key="6">
    <source>
        <dbReference type="PROSITE" id="PS51332"/>
    </source>
</evidence>
<dbReference type="PROSITE" id="PS51332">
    <property type="entry name" value="B12_BINDING"/>
    <property type="match status" value="1"/>
</dbReference>
<evidence type="ECO:0000313" key="8">
    <source>
        <dbReference type="EMBL" id="MFC1854209.1"/>
    </source>
</evidence>
<reference evidence="8 9" key="1">
    <citation type="submission" date="2024-09" db="EMBL/GenBank/DDBJ databases">
        <title>Laminarin stimulates single cell rates of sulfate reduction while oxygen inhibits transcriptomic activity in coastal marine sediment.</title>
        <authorList>
            <person name="Lindsay M."/>
            <person name="Orcutt B."/>
            <person name="Emerson D."/>
            <person name="Stepanauskas R."/>
            <person name="D'Angelo T."/>
        </authorList>
    </citation>
    <scope>NUCLEOTIDE SEQUENCE [LARGE SCALE GENOMIC DNA]</scope>
    <source>
        <strain evidence="8">SAG AM-311-K15</strain>
    </source>
</reference>
<feature type="domain" description="B12-binding" evidence="6">
    <location>
        <begin position="1"/>
        <end position="144"/>
    </location>
</feature>
<dbReference type="Gene3D" id="3.80.30.20">
    <property type="entry name" value="tm_1862 like domain"/>
    <property type="match status" value="1"/>
</dbReference>
<evidence type="ECO:0000313" key="9">
    <source>
        <dbReference type="Proteomes" id="UP001594351"/>
    </source>
</evidence>
<name>A0ABV6Z6Z2_UNCC1</name>
<keyword evidence="4" id="KW-0408">Iron</keyword>